<name>A0A1I0IV35_9FIRM</name>
<proteinExistence type="predicted"/>
<feature type="signal peptide" evidence="3">
    <location>
        <begin position="1"/>
        <end position="27"/>
    </location>
</feature>
<dbReference type="InterPro" id="IPR018337">
    <property type="entry name" value="Cell_wall/Cho-bd_repeat"/>
</dbReference>
<organism evidence="4 5">
    <name type="scientific">Enterocloster lavalensis</name>
    <dbReference type="NCBI Taxonomy" id="460384"/>
    <lineage>
        <taxon>Bacteria</taxon>
        <taxon>Bacillati</taxon>
        <taxon>Bacillota</taxon>
        <taxon>Clostridia</taxon>
        <taxon>Lachnospirales</taxon>
        <taxon>Lachnospiraceae</taxon>
        <taxon>Enterocloster</taxon>
    </lineage>
</organism>
<sequence>MRTSIRKLAILMIALCLSVSSSIISFAGEWKQDSKGYWYVNDDGTFVVNDWKQIDNNWYHFGSDGYMQHSGVLSLDGKKYVLMSSGALETNRNYGFGSSDENGIFTFIDIFTIEQEENLYATYCEQFGIDMSALFNGLGHNREYTINCSNVNFPKDSEGGVQSRLVVELIKEAINFNVWFAGVHGFDYSYTYKYDKEANSFTMTFKISDNAPTSAPSIIMY</sequence>
<evidence type="ECO:0000256" key="2">
    <source>
        <dbReference type="PROSITE-ProRule" id="PRU00591"/>
    </source>
</evidence>
<evidence type="ECO:0000256" key="3">
    <source>
        <dbReference type="SAM" id="SignalP"/>
    </source>
</evidence>
<dbReference type="SUPFAM" id="SSF69360">
    <property type="entry name" value="Cell wall binding repeat"/>
    <property type="match status" value="1"/>
</dbReference>
<keyword evidence="3" id="KW-0732">Signal</keyword>
<dbReference type="Proteomes" id="UP000198508">
    <property type="component" value="Unassembled WGS sequence"/>
</dbReference>
<keyword evidence="1" id="KW-0677">Repeat</keyword>
<keyword evidence="5" id="KW-1185">Reference proteome</keyword>
<dbReference type="PROSITE" id="PS51170">
    <property type="entry name" value="CW"/>
    <property type="match status" value="1"/>
</dbReference>
<feature type="repeat" description="Cell wall-binding" evidence="2">
    <location>
        <begin position="48"/>
        <end position="67"/>
    </location>
</feature>
<dbReference type="RefSeq" id="WP_166435061.1">
    <property type="nucleotide sequence ID" value="NZ_FOIM01000023.1"/>
</dbReference>
<dbReference type="EMBL" id="FOIM01000023">
    <property type="protein sequence ID" value="SEU00377.1"/>
    <property type="molecule type" value="Genomic_DNA"/>
</dbReference>
<dbReference type="AlphaFoldDB" id="A0A1I0IV35"/>
<accession>A0A1I0IV35</accession>
<reference evidence="5" key="1">
    <citation type="submission" date="2016-10" db="EMBL/GenBank/DDBJ databases">
        <authorList>
            <person name="Varghese N."/>
            <person name="Submissions S."/>
        </authorList>
    </citation>
    <scope>NUCLEOTIDE SEQUENCE [LARGE SCALE GENOMIC DNA]</scope>
    <source>
        <strain evidence="5">NLAE-zl-G277</strain>
    </source>
</reference>
<dbReference type="Gene3D" id="2.10.270.10">
    <property type="entry name" value="Cholin Binding"/>
    <property type="match status" value="1"/>
</dbReference>
<evidence type="ECO:0000313" key="4">
    <source>
        <dbReference type="EMBL" id="SEU00377.1"/>
    </source>
</evidence>
<protein>
    <submittedName>
        <fullName evidence="4">Putative cell wall binding repeat-containing protein</fullName>
    </submittedName>
</protein>
<dbReference type="Pfam" id="PF01473">
    <property type="entry name" value="Choline_bind_1"/>
    <property type="match status" value="1"/>
</dbReference>
<evidence type="ECO:0000313" key="5">
    <source>
        <dbReference type="Proteomes" id="UP000198508"/>
    </source>
</evidence>
<dbReference type="STRING" id="460384.SAMN05216313_12385"/>
<feature type="chain" id="PRO_5038937821" evidence="3">
    <location>
        <begin position="28"/>
        <end position="221"/>
    </location>
</feature>
<gene>
    <name evidence="4" type="ORF">SAMN05216313_12385</name>
</gene>
<evidence type="ECO:0000256" key="1">
    <source>
        <dbReference type="ARBA" id="ARBA00022737"/>
    </source>
</evidence>